<dbReference type="InterPro" id="IPR036013">
    <property type="entry name" value="Band_7/SPFH_dom_sf"/>
</dbReference>
<dbReference type="Pfam" id="PF01145">
    <property type="entry name" value="Band_7"/>
    <property type="match status" value="1"/>
</dbReference>
<dbReference type="RefSeq" id="WP_014219470.1">
    <property type="nucleotide sequence ID" value="NZ_LWBO01000007.1"/>
</dbReference>
<keyword evidence="2" id="KW-0472">Membrane</keyword>
<keyword evidence="2" id="KW-0812">Transmembrane</keyword>
<sequence>MASSLLVKWALILGIPLLIFLFYKLILRVFFGLVIVPEDRIGLVTKKFVLVGKQSLPEGRIIATNGEAGFQAQTLAPGVYFGKWFWQYAITFQPFTIIPTGKIGLVLAKDGAELETGAILARRVACDSFQDAEAFLTNGGRKGRQTAIITPGSYRINTLLFELEITDMISIPDNAVGIVTTLEGKPLDEGQIAGKIIGEHNKFQDVDGFLNNGGYKGLQEQVILAGSYFLNPWFVKMEMVKMTEIPIGHVGVVISYVGNDGVDLSGVEFKHGNIVAKGSKGVWAEPLGPGKYPINPFILKVELVPTTNLVLNWAAARSEAHQLDKNLSTITVRSKDGFPFNLDVAQIIHIPTTEAPKVIARFGNMVNLVSQVLEPTIGNYFRNSAQDSDVIAFLGSRKERQESARSHIGHVLEQYNVFGVDTLIGDIVPPESLMKTLTDRKLAEEQKVTYETQMKAQETRQSLEKETAIAEIQKDIVKADQGVIIAERIADASVKKATGDANSVRLQANAEADRLRLLASGEAEKTRLLAKAEAEKIEWIAKADAEKISLTGNAEAEKILAIGKSSAESYKLAVEAMGGGNFTQLKVMEAIGTQQIKIMPDILIGGGGDGTNGPINGLLGLQLLEQLRQHAANGNSADGTTGNIENK</sequence>
<dbReference type="SUPFAM" id="SSF117892">
    <property type="entry name" value="Band 7/SPFH domain"/>
    <property type="match status" value="1"/>
</dbReference>
<feature type="transmembrane region" description="Helical" evidence="2">
    <location>
        <begin position="6"/>
        <end position="23"/>
    </location>
</feature>
<feature type="domain" description="Band 7" evidence="3">
    <location>
        <begin position="245"/>
        <end position="456"/>
    </location>
</feature>
<gene>
    <name evidence="4" type="ORF">A4D02_27335</name>
</gene>
<evidence type="ECO:0000259" key="3">
    <source>
        <dbReference type="Pfam" id="PF01145"/>
    </source>
</evidence>
<evidence type="ECO:0000313" key="5">
    <source>
        <dbReference type="Proteomes" id="UP000192277"/>
    </source>
</evidence>
<name>A0ABX3NZ14_9BACT</name>
<proteinExistence type="predicted"/>
<keyword evidence="5" id="KW-1185">Reference proteome</keyword>
<dbReference type="Proteomes" id="UP000192277">
    <property type="component" value="Unassembled WGS sequence"/>
</dbReference>
<reference evidence="4 5" key="1">
    <citation type="submission" date="2016-04" db="EMBL/GenBank/DDBJ databases">
        <authorList>
            <person name="Chen L."/>
            <person name="Zhuang W."/>
            <person name="Wang G."/>
        </authorList>
    </citation>
    <scope>NUCLEOTIDE SEQUENCE [LARGE SCALE GENOMIC DNA]</scope>
    <source>
        <strain evidence="5">GR20</strain>
    </source>
</reference>
<comment type="subcellular location">
    <subcellularLocation>
        <location evidence="1">Membrane</location>
        <topology evidence="1">Single-pass membrane protein</topology>
    </subcellularLocation>
</comment>
<dbReference type="InterPro" id="IPR001107">
    <property type="entry name" value="Band_7"/>
</dbReference>
<accession>A0ABX3NZ14</accession>
<comment type="caution">
    <text evidence="4">The sequence shown here is derived from an EMBL/GenBank/DDBJ whole genome shotgun (WGS) entry which is preliminary data.</text>
</comment>
<organism evidence="4 5">
    <name type="scientific">Niastella koreensis</name>
    <dbReference type="NCBI Taxonomy" id="354356"/>
    <lineage>
        <taxon>Bacteria</taxon>
        <taxon>Pseudomonadati</taxon>
        <taxon>Bacteroidota</taxon>
        <taxon>Chitinophagia</taxon>
        <taxon>Chitinophagales</taxon>
        <taxon>Chitinophagaceae</taxon>
        <taxon>Niastella</taxon>
    </lineage>
</organism>
<protein>
    <submittedName>
        <fullName evidence="4">Band 7 protein</fullName>
    </submittedName>
</protein>
<evidence type="ECO:0000256" key="2">
    <source>
        <dbReference type="SAM" id="Phobius"/>
    </source>
</evidence>
<evidence type="ECO:0000256" key="1">
    <source>
        <dbReference type="ARBA" id="ARBA00004167"/>
    </source>
</evidence>
<keyword evidence="2" id="KW-1133">Transmembrane helix</keyword>
<evidence type="ECO:0000313" key="4">
    <source>
        <dbReference type="EMBL" id="OQP50148.1"/>
    </source>
</evidence>
<dbReference type="EMBL" id="LWBO01000007">
    <property type="protein sequence ID" value="OQP50148.1"/>
    <property type="molecule type" value="Genomic_DNA"/>
</dbReference>